<evidence type="ECO:0000313" key="2">
    <source>
        <dbReference type="Proteomes" id="UP000242864"/>
    </source>
</evidence>
<accession>A0AAC9RSM2</accession>
<name>A0AAC9RSM2_9STAP</name>
<sequence>MTNTHRVVLGNKREIDISIDKLKSFENNQVESNIVYSTIDEELWRRRNGKLSQKDYITCDKTISQFFTEYYKVQNQQDKRKKDIMFGVLYNSDASPIKREDKRGKKPDELTIIIRMIVLSVLKNKKISTHNMTLFDWLRKFYIINDGFYADYKSDRNNIYKYNLLGYIDKSEYPFDIDSLTKQEKHKMVKQYYNNIVELLKNKLNVTLRKFESDGLIYLQTYMVGVKKDENKKGKHYEPYLLSPKELNKLKELELDIKEKMNLHHLIGKSLYAHEGFKKELNRRLLEDGLKTEETHNHFKFVYNTYSISKAFTDVQLNNYINQNTYISKAIEIEPKEFIHTYRNLLNEAICNKYDRASERYKSDITNKYTSKTIGNLESLKAFIDDKHHMIDTYNQQGKQFSKMMLSQRHRDNLSKLFNLQVETKETTSTDDNSFVLNEKDLPF</sequence>
<protein>
    <submittedName>
        <fullName evidence="1">Uncharacterized protein</fullName>
    </submittedName>
</protein>
<reference evidence="1 2" key="1">
    <citation type="submission" date="2017-04" db="EMBL/GenBank/DDBJ databases">
        <authorList>
            <person name="Veseli I.A."/>
            <person name="Tang C."/>
            <person name="Pombert J.-F."/>
        </authorList>
    </citation>
    <scope>NUCLEOTIDE SEQUENCE [LARGE SCALE GENOMIC DNA]</scope>
    <source>
        <strain evidence="1 2">ATCC 700373</strain>
    </source>
</reference>
<organism evidence="1 2">
    <name type="scientific">Staphylococcus lutrae</name>
    <dbReference type="NCBI Taxonomy" id="155085"/>
    <lineage>
        <taxon>Bacteria</taxon>
        <taxon>Bacillati</taxon>
        <taxon>Bacillota</taxon>
        <taxon>Bacilli</taxon>
        <taxon>Bacillales</taxon>
        <taxon>Staphylococcaceae</taxon>
        <taxon>Staphylococcus</taxon>
    </lineage>
</organism>
<gene>
    <name evidence="1" type="ORF">B5P37_06140</name>
</gene>
<dbReference type="Proteomes" id="UP000242864">
    <property type="component" value="Chromosome"/>
</dbReference>
<proteinExistence type="predicted"/>
<dbReference type="KEGG" id="slz:B5P37_06140"/>
<dbReference type="AlphaFoldDB" id="A0AAC9RSM2"/>
<keyword evidence="2" id="KW-1185">Reference proteome</keyword>
<dbReference type="RefSeq" id="WP_085237405.1">
    <property type="nucleotide sequence ID" value="NZ_CP020773.1"/>
</dbReference>
<evidence type="ECO:0000313" key="1">
    <source>
        <dbReference type="EMBL" id="ARJ50929.1"/>
    </source>
</evidence>
<dbReference type="EMBL" id="CP020773">
    <property type="protein sequence ID" value="ARJ50929.1"/>
    <property type="molecule type" value="Genomic_DNA"/>
</dbReference>